<evidence type="ECO:0000256" key="14">
    <source>
        <dbReference type="ARBA" id="ARBA00047436"/>
    </source>
</evidence>
<dbReference type="PANTHER" id="PTHR10285">
    <property type="entry name" value="URIDINE KINASE"/>
    <property type="match status" value="1"/>
</dbReference>
<dbReference type="GO" id="GO:0004849">
    <property type="term" value="F:uridine kinase activity"/>
    <property type="evidence" value="ECO:0007669"/>
    <property type="project" value="UniProtKB-EC"/>
</dbReference>
<evidence type="ECO:0000256" key="2">
    <source>
        <dbReference type="ARBA" id="ARBA00004690"/>
    </source>
</evidence>
<dbReference type="InterPro" id="IPR026008">
    <property type="entry name" value="Uridine_kinase"/>
</dbReference>
<dbReference type="NCBIfam" id="TIGR00235">
    <property type="entry name" value="udk"/>
    <property type="match status" value="1"/>
</dbReference>
<evidence type="ECO:0000256" key="12">
    <source>
        <dbReference type="ARBA" id="ARBA00030641"/>
    </source>
</evidence>
<evidence type="ECO:0000256" key="8">
    <source>
        <dbReference type="ARBA" id="ARBA00022679"/>
    </source>
</evidence>
<keyword evidence="10 16" id="KW-0418">Kinase</keyword>
<comment type="catalytic activity">
    <reaction evidence="14 17">
        <text>cytidine + ATP = CMP + ADP + H(+)</text>
        <dbReference type="Rhea" id="RHEA:24674"/>
        <dbReference type="ChEBI" id="CHEBI:15378"/>
        <dbReference type="ChEBI" id="CHEBI:17562"/>
        <dbReference type="ChEBI" id="CHEBI:30616"/>
        <dbReference type="ChEBI" id="CHEBI:60377"/>
        <dbReference type="ChEBI" id="CHEBI:456216"/>
        <dbReference type="EC" id="2.7.1.48"/>
    </reaction>
</comment>
<evidence type="ECO:0000256" key="17">
    <source>
        <dbReference type="RuleBase" id="RU003825"/>
    </source>
</evidence>
<keyword evidence="20" id="KW-1185">Reference proteome</keyword>
<feature type="binding site" evidence="16">
    <location>
        <begin position="11"/>
        <end position="18"/>
    </location>
    <ligand>
        <name>ATP</name>
        <dbReference type="ChEBI" id="CHEBI:30616"/>
    </ligand>
</feature>
<dbReference type="CDD" id="cd02023">
    <property type="entry name" value="UMPK"/>
    <property type="match status" value="1"/>
</dbReference>
<evidence type="ECO:0000256" key="6">
    <source>
        <dbReference type="ARBA" id="ARBA00021478"/>
    </source>
</evidence>
<dbReference type="InterPro" id="IPR006083">
    <property type="entry name" value="PRK/URK"/>
</dbReference>
<dbReference type="HAMAP" id="MF_00551">
    <property type="entry name" value="Uridine_kinase"/>
    <property type="match status" value="1"/>
</dbReference>
<dbReference type="PRINTS" id="PR00988">
    <property type="entry name" value="URIDINKINASE"/>
</dbReference>
<keyword evidence="7 16" id="KW-0963">Cytoplasm</keyword>
<dbReference type="Pfam" id="PF00485">
    <property type="entry name" value="PRK"/>
    <property type="match status" value="1"/>
</dbReference>
<proteinExistence type="inferred from homology"/>
<sequence length="213" mass="24562">MENVTIIGVCGGSASGKTTIVDKLRKKYENDLVVLGHDFYYKAHNDLSFDQRADLNYDHPSAFDTDRLIEDVKKLKNGEEIYRPVYDYSIHNRSDEVVLVKPKPVIVVEGILILENKELRDMMDIKVFVEADADERILRRIQRDVIERGRTLESVITQYRDTVKIMHDTFIEPSKKYADIIIPYGGKNVIAIEMLMNTISSIVDNHKNLTNEM</sequence>
<comment type="similarity">
    <text evidence="4 16 17">Belongs to the uridine kinase family.</text>
</comment>
<dbReference type="NCBIfam" id="NF004018">
    <property type="entry name" value="PRK05480.1"/>
    <property type="match status" value="1"/>
</dbReference>
<evidence type="ECO:0000313" key="20">
    <source>
        <dbReference type="Proteomes" id="UP001629536"/>
    </source>
</evidence>
<keyword evidence="11 16" id="KW-0067">ATP-binding</keyword>
<evidence type="ECO:0000256" key="11">
    <source>
        <dbReference type="ARBA" id="ARBA00022840"/>
    </source>
</evidence>
<reference evidence="19 20" key="1">
    <citation type="journal article" date="2024" name="Front. Microbiol.">
        <title>Pangenomic and biochemical analyses of Helcococcus ovis reveal widespread tetracycline resistance and a novel bacterial species, Helcococcus bovis.</title>
        <authorList>
            <person name="Cunha F."/>
            <person name="Zhai Y."/>
            <person name="Casaro S."/>
            <person name="Jones K.L."/>
            <person name="Hernandez M."/>
            <person name="Bisinotto R.S."/>
            <person name="Kariyawasam S."/>
            <person name="Brown M.B."/>
            <person name="Phillips A."/>
            <person name="Jeong K.C."/>
            <person name="Galvao K.N."/>
        </authorList>
    </citation>
    <scope>NUCLEOTIDE SEQUENCE [LARGE SCALE GENOMIC DNA]</scope>
    <source>
        <strain evidence="19 20">KG197</strain>
    </source>
</reference>
<gene>
    <name evidence="16 19" type="primary">udk</name>
    <name evidence="19" type="ORF">ABGF40_05995</name>
</gene>
<evidence type="ECO:0000256" key="5">
    <source>
        <dbReference type="ARBA" id="ARBA00012137"/>
    </source>
</evidence>
<dbReference type="EMBL" id="JBFNFH010000014">
    <property type="protein sequence ID" value="MFM1525224.1"/>
    <property type="molecule type" value="Genomic_DNA"/>
</dbReference>
<feature type="domain" description="Phosphoribulokinase/uridine kinase" evidence="18">
    <location>
        <begin position="6"/>
        <end position="190"/>
    </location>
</feature>
<dbReference type="Gene3D" id="3.40.50.300">
    <property type="entry name" value="P-loop containing nucleotide triphosphate hydrolases"/>
    <property type="match status" value="1"/>
</dbReference>
<evidence type="ECO:0000256" key="3">
    <source>
        <dbReference type="ARBA" id="ARBA00004784"/>
    </source>
</evidence>
<comment type="caution">
    <text evidence="19">The sequence shown here is derived from an EMBL/GenBank/DDBJ whole genome shotgun (WGS) entry which is preliminary data.</text>
</comment>
<evidence type="ECO:0000256" key="16">
    <source>
        <dbReference type="HAMAP-Rule" id="MF_00551"/>
    </source>
</evidence>
<evidence type="ECO:0000256" key="13">
    <source>
        <dbReference type="ARBA" id="ARBA00031452"/>
    </source>
</evidence>
<evidence type="ECO:0000256" key="10">
    <source>
        <dbReference type="ARBA" id="ARBA00022777"/>
    </source>
</evidence>
<evidence type="ECO:0000256" key="1">
    <source>
        <dbReference type="ARBA" id="ARBA00004496"/>
    </source>
</evidence>
<evidence type="ECO:0000256" key="7">
    <source>
        <dbReference type="ARBA" id="ARBA00022490"/>
    </source>
</evidence>
<comment type="pathway">
    <text evidence="2 16 17">Pyrimidine metabolism; UMP biosynthesis via salvage pathway; UMP from uridine: step 1/1.</text>
</comment>
<comment type="catalytic activity">
    <reaction evidence="15 16 17">
        <text>uridine + ATP = UMP + ADP + H(+)</text>
        <dbReference type="Rhea" id="RHEA:16825"/>
        <dbReference type="ChEBI" id="CHEBI:15378"/>
        <dbReference type="ChEBI" id="CHEBI:16704"/>
        <dbReference type="ChEBI" id="CHEBI:30616"/>
        <dbReference type="ChEBI" id="CHEBI:57865"/>
        <dbReference type="ChEBI" id="CHEBI:456216"/>
        <dbReference type="EC" id="2.7.1.48"/>
    </reaction>
</comment>
<comment type="pathway">
    <text evidence="3 16 17">Pyrimidine metabolism; CTP biosynthesis via salvage pathway; CTP from cytidine: step 1/3.</text>
</comment>
<dbReference type="EC" id="2.7.1.48" evidence="5 16"/>
<dbReference type="InterPro" id="IPR027417">
    <property type="entry name" value="P-loop_NTPase"/>
</dbReference>
<protein>
    <recommendedName>
        <fullName evidence="6 16">Uridine kinase</fullName>
        <ecNumber evidence="5 16">2.7.1.48</ecNumber>
    </recommendedName>
    <alternativeName>
        <fullName evidence="12 16">Cytidine monophosphokinase</fullName>
    </alternativeName>
    <alternativeName>
        <fullName evidence="13 16">Uridine monophosphokinase</fullName>
    </alternativeName>
</protein>
<evidence type="ECO:0000256" key="15">
    <source>
        <dbReference type="ARBA" id="ARBA00048909"/>
    </source>
</evidence>
<name>A0ABW9F7H6_9FIRM</name>
<dbReference type="Proteomes" id="UP001629536">
    <property type="component" value="Unassembled WGS sequence"/>
</dbReference>
<evidence type="ECO:0000256" key="4">
    <source>
        <dbReference type="ARBA" id="ARBA00005408"/>
    </source>
</evidence>
<accession>A0ABW9F7H6</accession>
<keyword evidence="9 16" id="KW-0547">Nucleotide-binding</keyword>
<evidence type="ECO:0000259" key="18">
    <source>
        <dbReference type="Pfam" id="PF00485"/>
    </source>
</evidence>
<dbReference type="RefSeq" id="WP_408104621.1">
    <property type="nucleotide sequence ID" value="NZ_JBFNFH010000014.1"/>
</dbReference>
<organism evidence="19 20">
    <name type="scientific">Helcococcus bovis</name>
    <dbReference type="NCBI Taxonomy" id="3153252"/>
    <lineage>
        <taxon>Bacteria</taxon>
        <taxon>Bacillati</taxon>
        <taxon>Bacillota</taxon>
        <taxon>Tissierellia</taxon>
        <taxon>Tissierellales</taxon>
        <taxon>Peptoniphilaceae</taxon>
        <taxon>Helcococcus</taxon>
    </lineage>
</organism>
<comment type="subcellular location">
    <subcellularLocation>
        <location evidence="1 16 17">Cytoplasm</location>
    </subcellularLocation>
</comment>
<evidence type="ECO:0000256" key="9">
    <source>
        <dbReference type="ARBA" id="ARBA00022741"/>
    </source>
</evidence>
<dbReference type="InterPro" id="IPR000764">
    <property type="entry name" value="Uridine_kinase-like"/>
</dbReference>
<evidence type="ECO:0000313" key="19">
    <source>
        <dbReference type="EMBL" id="MFM1525224.1"/>
    </source>
</evidence>
<keyword evidence="8 16" id="KW-0808">Transferase</keyword>
<dbReference type="SUPFAM" id="SSF52540">
    <property type="entry name" value="P-loop containing nucleoside triphosphate hydrolases"/>
    <property type="match status" value="1"/>
</dbReference>